<evidence type="ECO:0000313" key="7">
    <source>
        <dbReference type="EMBL" id="MBC8176887.1"/>
    </source>
</evidence>
<keyword evidence="3 5" id="KW-1133">Transmembrane helix</keyword>
<evidence type="ECO:0000313" key="8">
    <source>
        <dbReference type="Proteomes" id="UP000650524"/>
    </source>
</evidence>
<protein>
    <submittedName>
        <fullName evidence="7">O-antigen ligase family protein</fullName>
    </submittedName>
</protein>
<comment type="subcellular location">
    <subcellularLocation>
        <location evidence="1">Membrane</location>
        <topology evidence="1">Multi-pass membrane protein</topology>
    </subcellularLocation>
</comment>
<feature type="transmembrane region" description="Helical" evidence="5">
    <location>
        <begin position="196"/>
        <end position="214"/>
    </location>
</feature>
<dbReference type="PANTHER" id="PTHR37422">
    <property type="entry name" value="TEICHURONIC ACID BIOSYNTHESIS PROTEIN TUAE"/>
    <property type="match status" value="1"/>
</dbReference>
<sequence length="227" mass="25335">MSAFMLIISLVLLLGSESATSISTLAFLVIFAVVLKLDEKFRSLTMGGSFLVLVIVASLAITISIFFLGPEVIGSLFKYFGKDVTFTGRTDLWSSIFGEAKGHLLIGCGFAGFWVIDNPDLITLYKDFIWLPNQAHNGYLDILNETGLVGLSLFILMVVTYFTHAVRLNKSHFWKWFIIAALIINCQETTLFRQNILTGVMFIFCYLALYADLFNNIKEKEVAAING</sequence>
<dbReference type="Pfam" id="PF04932">
    <property type="entry name" value="Wzy_C"/>
    <property type="match status" value="1"/>
</dbReference>
<dbReference type="Proteomes" id="UP000650524">
    <property type="component" value="Unassembled WGS sequence"/>
</dbReference>
<keyword evidence="2 5" id="KW-0812">Transmembrane</keyword>
<proteinExistence type="predicted"/>
<evidence type="ECO:0000256" key="3">
    <source>
        <dbReference type="ARBA" id="ARBA00022989"/>
    </source>
</evidence>
<feature type="transmembrane region" description="Helical" evidence="5">
    <location>
        <begin position="147"/>
        <end position="166"/>
    </location>
</feature>
<dbReference type="GO" id="GO:0016020">
    <property type="term" value="C:membrane"/>
    <property type="evidence" value="ECO:0007669"/>
    <property type="project" value="UniProtKB-SubCell"/>
</dbReference>
<dbReference type="InterPro" id="IPR007016">
    <property type="entry name" value="O-antigen_ligase-rel_domated"/>
</dbReference>
<dbReference type="InterPro" id="IPR051533">
    <property type="entry name" value="WaaL-like"/>
</dbReference>
<dbReference type="AlphaFoldDB" id="A0A8J6T412"/>
<keyword evidence="7" id="KW-0436">Ligase</keyword>
<evidence type="ECO:0000259" key="6">
    <source>
        <dbReference type="Pfam" id="PF04932"/>
    </source>
</evidence>
<name>A0A8J6T412_9DELT</name>
<feature type="transmembrane region" description="Helical" evidence="5">
    <location>
        <begin position="6"/>
        <end position="35"/>
    </location>
</feature>
<organism evidence="7 8">
    <name type="scientific">Candidatus Desulfacyla euxinica</name>
    <dbReference type="NCBI Taxonomy" id="2841693"/>
    <lineage>
        <taxon>Bacteria</taxon>
        <taxon>Deltaproteobacteria</taxon>
        <taxon>Candidatus Desulfacyla</taxon>
    </lineage>
</organism>
<dbReference type="GO" id="GO:0016874">
    <property type="term" value="F:ligase activity"/>
    <property type="evidence" value="ECO:0007669"/>
    <property type="project" value="UniProtKB-KW"/>
</dbReference>
<dbReference type="PANTHER" id="PTHR37422:SF17">
    <property type="entry name" value="O-ANTIGEN LIGASE"/>
    <property type="match status" value="1"/>
</dbReference>
<gene>
    <name evidence="7" type="ORF">H8E19_05735</name>
</gene>
<keyword evidence="4 5" id="KW-0472">Membrane</keyword>
<dbReference type="EMBL" id="JACNJD010000172">
    <property type="protein sequence ID" value="MBC8176887.1"/>
    <property type="molecule type" value="Genomic_DNA"/>
</dbReference>
<evidence type="ECO:0000256" key="4">
    <source>
        <dbReference type="ARBA" id="ARBA00023136"/>
    </source>
</evidence>
<evidence type="ECO:0000256" key="1">
    <source>
        <dbReference type="ARBA" id="ARBA00004141"/>
    </source>
</evidence>
<evidence type="ECO:0000256" key="2">
    <source>
        <dbReference type="ARBA" id="ARBA00022692"/>
    </source>
</evidence>
<comment type="caution">
    <text evidence="7">The sequence shown here is derived from an EMBL/GenBank/DDBJ whole genome shotgun (WGS) entry which is preliminary data.</text>
</comment>
<feature type="domain" description="O-antigen ligase-related" evidence="6">
    <location>
        <begin position="4"/>
        <end position="155"/>
    </location>
</feature>
<feature type="transmembrane region" description="Helical" evidence="5">
    <location>
        <begin position="47"/>
        <end position="69"/>
    </location>
</feature>
<reference evidence="7 8" key="1">
    <citation type="submission" date="2020-08" db="EMBL/GenBank/DDBJ databases">
        <title>Bridging the membrane lipid divide: bacteria of the FCB group superphylum have the potential to synthesize archaeal ether lipids.</title>
        <authorList>
            <person name="Villanueva L."/>
            <person name="Von Meijenfeldt F.A.B."/>
            <person name="Westbye A.B."/>
            <person name="Yadav S."/>
            <person name="Hopmans E.C."/>
            <person name="Dutilh B.E."/>
            <person name="Sinninghe Damste J.S."/>
        </authorList>
    </citation>
    <scope>NUCLEOTIDE SEQUENCE [LARGE SCALE GENOMIC DNA]</scope>
    <source>
        <strain evidence="7">NIOZ-UU27</strain>
    </source>
</reference>
<evidence type="ECO:0000256" key="5">
    <source>
        <dbReference type="SAM" id="Phobius"/>
    </source>
</evidence>
<accession>A0A8J6T412</accession>